<evidence type="ECO:0000256" key="1">
    <source>
        <dbReference type="ARBA" id="ARBA00004141"/>
    </source>
</evidence>
<dbReference type="EMBL" id="BOPH01000056">
    <property type="protein sequence ID" value="GIJ69184.1"/>
    <property type="molecule type" value="Genomic_DNA"/>
</dbReference>
<gene>
    <name evidence="8" type="ORF">Voc01_041010</name>
</gene>
<feature type="transmembrane region" description="Helical" evidence="6">
    <location>
        <begin position="247"/>
        <end position="267"/>
    </location>
</feature>
<keyword evidence="2 6" id="KW-0812">Transmembrane</keyword>
<dbReference type="RefSeq" id="WP_203929116.1">
    <property type="nucleotide sequence ID" value="NZ_BOPH01000056.1"/>
</dbReference>
<reference evidence="8" key="1">
    <citation type="submission" date="2021-01" db="EMBL/GenBank/DDBJ databases">
        <title>Whole genome shotgun sequence of Virgisporangium ochraceum NBRC 16418.</title>
        <authorList>
            <person name="Komaki H."/>
            <person name="Tamura T."/>
        </authorList>
    </citation>
    <scope>NUCLEOTIDE SEQUENCE</scope>
    <source>
        <strain evidence="8">NBRC 16418</strain>
    </source>
</reference>
<sequence>MTTVVTRTPSALGLGFARAGIELRIFFRQWDAVVFTFALPVVLLVMLGSIFTGMYEGSPVTVSQYFVPGMIAGGIASTTFVNLGSSIAADRDDGTLRRLRGAPMPPSAYFVGKALMALVVTAIEVVLVLAVGVVLFDLSLPSSPGRWFTAVWVLVLGTAACALLGIAASGLARSARSAGAVFNLPYLVLGFCSGVFFTPISALPEPILQLGSLFPLRWMAQGFRAAFLPDSILSQEVVHSWELGKTALVLMAWTVGGMLLALWTFSWRSHRDR</sequence>
<dbReference type="PANTHER" id="PTHR43229">
    <property type="entry name" value="NODULATION PROTEIN J"/>
    <property type="match status" value="1"/>
</dbReference>
<dbReference type="InterPro" id="IPR051784">
    <property type="entry name" value="Nod_factor_ABC_transporter"/>
</dbReference>
<comment type="subcellular location">
    <subcellularLocation>
        <location evidence="6">Cell membrane</location>
        <topology evidence="6">Multi-pass membrane protein</topology>
    </subcellularLocation>
    <subcellularLocation>
        <location evidence="1">Membrane</location>
        <topology evidence="1">Multi-pass membrane protein</topology>
    </subcellularLocation>
</comment>
<keyword evidence="4 6" id="KW-0472">Membrane</keyword>
<protein>
    <recommendedName>
        <fullName evidence="6">Transport permease protein</fullName>
    </recommendedName>
</protein>
<feature type="transmembrane region" description="Helical" evidence="6">
    <location>
        <begin position="147"/>
        <end position="172"/>
    </location>
</feature>
<dbReference type="GO" id="GO:0046677">
    <property type="term" value="P:response to antibiotic"/>
    <property type="evidence" value="ECO:0007669"/>
    <property type="project" value="UniProtKB-KW"/>
</dbReference>
<keyword evidence="5" id="KW-0046">Antibiotic resistance</keyword>
<evidence type="ECO:0000256" key="3">
    <source>
        <dbReference type="ARBA" id="ARBA00022989"/>
    </source>
</evidence>
<feature type="transmembrane region" description="Helical" evidence="6">
    <location>
        <begin position="65"/>
        <end position="89"/>
    </location>
</feature>
<feature type="transmembrane region" description="Helical" evidence="6">
    <location>
        <begin position="110"/>
        <end position="135"/>
    </location>
</feature>
<name>A0A8J3ZRJ1_9ACTN</name>
<comment type="caution">
    <text evidence="8">The sequence shown here is derived from an EMBL/GenBank/DDBJ whole genome shotgun (WGS) entry which is preliminary data.</text>
</comment>
<dbReference type="Proteomes" id="UP000635606">
    <property type="component" value="Unassembled WGS sequence"/>
</dbReference>
<feature type="domain" description="ABC transmembrane type-2" evidence="7">
    <location>
        <begin position="31"/>
        <end position="268"/>
    </location>
</feature>
<evidence type="ECO:0000256" key="5">
    <source>
        <dbReference type="ARBA" id="ARBA00023251"/>
    </source>
</evidence>
<dbReference type="PANTHER" id="PTHR43229:SF2">
    <property type="entry name" value="NODULATION PROTEIN J"/>
    <property type="match status" value="1"/>
</dbReference>
<proteinExistence type="inferred from homology"/>
<dbReference type="InterPro" id="IPR047817">
    <property type="entry name" value="ABC2_TM_bact-type"/>
</dbReference>
<evidence type="ECO:0000259" key="7">
    <source>
        <dbReference type="PROSITE" id="PS51012"/>
    </source>
</evidence>
<evidence type="ECO:0000256" key="6">
    <source>
        <dbReference type="RuleBase" id="RU361157"/>
    </source>
</evidence>
<dbReference type="Pfam" id="PF01061">
    <property type="entry name" value="ABC2_membrane"/>
    <property type="match status" value="1"/>
</dbReference>
<dbReference type="PIRSF" id="PIRSF006648">
    <property type="entry name" value="DrrB"/>
    <property type="match status" value="1"/>
</dbReference>
<keyword evidence="6" id="KW-1003">Cell membrane</keyword>
<evidence type="ECO:0000256" key="2">
    <source>
        <dbReference type="ARBA" id="ARBA00022692"/>
    </source>
</evidence>
<feature type="transmembrane region" description="Helical" evidence="6">
    <location>
        <begin position="32"/>
        <end position="53"/>
    </location>
</feature>
<keyword evidence="3 6" id="KW-1133">Transmembrane helix</keyword>
<comment type="similarity">
    <text evidence="6">Belongs to the ABC-2 integral membrane protein family.</text>
</comment>
<evidence type="ECO:0000313" key="8">
    <source>
        <dbReference type="EMBL" id="GIJ69184.1"/>
    </source>
</evidence>
<accession>A0A8J3ZRJ1</accession>
<dbReference type="InterPro" id="IPR000412">
    <property type="entry name" value="ABC_2_transport"/>
</dbReference>
<dbReference type="InterPro" id="IPR013525">
    <property type="entry name" value="ABC2_TM"/>
</dbReference>
<dbReference type="PROSITE" id="PS51012">
    <property type="entry name" value="ABC_TM2"/>
    <property type="match status" value="1"/>
</dbReference>
<feature type="transmembrane region" description="Helical" evidence="6">
    <location>
        <begin position="184"/>
        <end position="203"/>
    </location>
</feature>
<keyword evidence="9" id="KW-1185">Reference proteome</keyword>
<organism evidence="8 9">
    <name type="scientific">Virgisporangium ochraceum</name>
    <dbReference type="NCBI Taxonomy" id="65505"/>
    <lineage>
        <taxon>Bacteria</taxon>
        <taxon>Bacillati</taxon>
        <taxon>Actinomycetota</taxon>
        <taxon>Actinomycetes</taxon>
        <taxon>Micromonosporales</taxon>
        <taxon>Micromonosporaceae</taxon>
        <taxon>Virgisporangium</taxon>
    </lineage>
</organism>
<dbReference type="AlphaFoldDB" id="A0A8J3ZRJ1"/>
<evidence type="ECO:0000256" key="4">
    <source>
        <dbReference type="ARBA" id="ARBA00023136"/>
    </source>
</evidence>
<dbReference type="GO" id="GO:0140359">
    <property type="term" value="F:ABC-type transporter activity"/>
    <property type="evidence" value="ECO:0007669"/>
    <property type="project" value="InterPro"/>
</dbReference>
<keyword evidence="6" id="KW-0813">Transport</keyword>
<evidence type="ECO:0000313" key="9">
    <source>
        <dbReference type="Proteomes" id="UP000635606"/>
    </source>
</evidence>
<dbReference type="GO" id="GO:0043190">
    <property type="term" value="C:ATP-binding cassette (ABC) transporter complex"/>
    <property type="evidence" value="ECO:0007669"/>
    <property type="project" value="InterPro"/>
</dbReference>